<evidence type="ECO:0000256" key="1">
    <source>
        <dbReference type="SAM" id="MobiDB-lite"/>
    </source>
</evidence>
<sequence length="97" mass="9755">MSSSDSSGSSSFFSSFFSAAAGAAPPAAAPPAAGAPPPPDPTPEPMLVIRLLTSMPSRALANRPGQYGSMSTLAAFRMVEIFSSVTATSSSTRISAE</sequence>
<proteinExistence type="predicted"/>
<evidence type="ECO:0000313" key="2">
    <source>
        <dbReference type="EMBL" id="MBW60216.1"/>
    </source>
</evidence>
<organism evidence="2">
    <name type="scientific">Anopheles marajoara</name>
    <dbReference type="NCBI Taxonomy" id="58244"/>
    <lineage>
        <taxon>Eukaryota</taxon>
        <taxon>Metazoa</taxon>
        <taxon>Ecdysozoa</taxon>
        <taxon>Arthropoda</taxon>
        <taxon>Hexapoda</taxon>
        <taxon>Insecta</taxon>
        <taxon>Pterygota</taxon>
        <taxon>Neoptera</taxon>
        <taxon>Endopterygota</taxon>
        <taxon>Diptera</taxon>
        <taxon>Nematocera</taxon>
        <taxon>Culicoidea</taxon>
        <taxon>Culicidae</taxon>
        <taxon>Anophelinae</taxon>
        <taxon>Anopheles</taxon>
    </lineage>
</organism>
<feature type="compositionally biased region" description="Pro residues" evidence="1">
    <location>
        <begin position="27"/>
        <end position="44"/>
    </location>
</feature>
<dbReference type="EMBL" id="GGFJ01011075">
    <property type="protein sequence ID" value="MBW60216.1"/>
    <property type="molecule type" value="Transcribed_RNA"/>
</dbReference>
<reference evidence="2" key="1">
    <citation type="submission" date="2018-01" db="EMBL/GenBank/DDBJ databases">
        <title>An insight into the sialome of Amazonian anophelines.</title>
        <authorList>
            <person name="Ribeiro J.M."/>
            <person name="Scarpassa V."/>
            <person name="Calvo E."/>
        </authorList>
    </citation>
    <scope>NUCLEOTIDE SEQUENCE</scope>
    <source>
        <tissue evidence="2">Salivary glands</tissue>
    </source>
</reference>
<dbReference type="AlphaFoldDB" id="A0A2M4C4E9"/>
<name>A0A2M4C4E9_9DIPT</name>
<accession>A0A2M4C4E9</accession>
<feature type="region of interest" description="Disordered" evidence="1">
    <location>
        <begin position="23"/>
        <end position="46"/>
    </location>
</feature>
<protein>
    <submittedName>
        <fullName evidence="2">Putative secreted protein</fullName>
    </submittedName>
</protein>